<evidence type="ECO:0000313" key="3">
    <source>
        <dbReference type="Proteomes" id="UP001465755"/>
    </source>
</evidence>
<sequence length="141" mass="14521">MLEVSLQVWSLPCSGFSSQKLAHTTQATRAGSATAPKGSRPGPALGCTPSTKLGRLNLLSRGSHSHTCVGENPKQPPSAPLTMSLQAPQRLPNSIPQAFPTLPKCLSGVQPGGDGEGLRGMRVFLADQQLGGKGEAVPSAI</sequence>
<feature type="region of interest" description="Disordered" evidence="1">
    <location>
        <begin position="27"/>
        <end position="83"/>
    </location>
</feature>
<name>A0AAW1NZ06_9CHLO</name>
<protein>
    <submittedName>
        <fullName evidence="2">Uncharacterized protein</fullName>
    </submittedName>
</protein>
<dbReference type="EMBL" id="JALJOQ010000085">
    <property type="protein sequence ID" value="KAK9800201.1"/>
    <property type="molecule type" value="Genomic_DNA"/>
</dbReference>
<accession>A0AAW1NZ06</accession>
<organism evidence="2 3">
    <name type="scientific">Symbiochloris irregularis</name>
    <dbReference type="NCBI Taxonomy" id="706552"/>
    <lineage>
        <taxon>Eukaryota</taxon>
        <taxon>Viridiplantae</taxon>
        <taxon>Chlorophyta</taxon>
        <taxon>core chlorophytes</taxon>
        <taxon>Trebouxiophyceae</taxon>
        <taxon>Trebouxiales</taxon>
        <taxon>Trebouxiaceae</taxon>
        <taxon>Symbiochloris</taxon>
    </lineage>
</organism>
<reference evidence="2 3" key="1">
    <citation type="journal article" date="2024" name="Nat. Commun.">
        <title>Phylogenomics reveals the evolutionary origins of lichenization in chlorophyte algae.</title>
        <authorList>
            <person name="Puginier C."/>
            <person name="Libourel C."/>
            <person name="Otte J."/>
            <person name="Skaloud P."/>
            <person name="Haon M."/>
            <person name="Grisel S."/>
            <person name="Petersen M."/>
            <person name="Berrin J.G."/>
            <person name="Delaux P.M."/>
            <person name="Dal Grande F."/>
            <person name="Keller J."/>
        </authorList>
    </citation>
    <scope>NUCLEOTIDE SEQUENCE [LARGE SCALE GENOMIC DNA]</scope>
    <source>
        <strain evidence="2 3">SAG 2036</strain>
    </source>
</reference>
<evidence type="ECO:0000256" key="1">
    <source>
        <dbReference type="SAM" id="MobiDB-lite"/>
    </source>
</evidence>
<keyword evidence="3" id="KW-1185">Reference proteome</keyword>
<evidence type="ECO:0000313" key="2">
    <source>
        <dbReference type="EMBL" id="KAK9800201.1"/>
    </source>
</evidence>
<comment type="caution">
    <text evidence="2">The sequence shown here is derived from an EMBL/GenBank/DDBJ whole genome shotgun (WGS) entry which is preliminary data.</text>
</comment>
<proteinExistence type="predicted"/>
<dbReference type="Proteomes" id="UP001465755">
    <property type="component" value="Unassembled WGS sequence"/>
</dbReference>
<dbReference type="AlphaFoldDB" id="A0AAW1NZ06"/>
<gene>
    <name evidence="2" type="ORF">WJX73_008327</name>
</gene>